<sequence>MSATIHHLNIQQKHPRESRHEGIVQHACGGSLFRLTAMGNVYYGKCSELVQSLEVKDREPAGEAA</sequence>
<gene>
    <name evidence="2" type="ORF">CNECB9_2370125</name>
</gene>
<evidence type="ECO:0000313" key="2">
    <source>
        <dbReference type="EMBL" id="SCU75551.1"/>
    </source>
</evidence>
<reference evidence="2" key="1">
    <citation type="submission" date="2016-09" db="EMBL/GenBank/DDBJ databases">
        <authorList>
            <person name="Capua I."/>
            <person name="De Benedictis P."/>
            <person name="Joannis T."/>
            <person name="Lombin L.H."/>
            <person name="Cattoli G."/>
        </authorList>
    </citation>
    <scope>NUCLEOTIDE SEQUENCE</scope>
    <source>
        <strain evidence="2">B9</strain>
    </source>
</reference>
<organism evidence="2">
    <name type="scientific">Cupriavidus necator</name>
    <name type="common">Alcaligenes eutrophus</name>
    <name type="synonym">Ralstonia eutropha</name>
    <dbReference type="NCBI Taxonomy" id="106590"/>
    <lineage>
        <taxon>Bacteria</taxon>
        <taxon>Pseudomonadati</taxon>
        <taxon>Pseudomonadota</taxon>
        <taxon>Betaproteobacteria</taxon>
        <taxon>Burkholderiales</taxon>
        <taxon>Burkholderiaceae</taxon>
        <taxon>Cupriavidus</taxon>
    </lineage>
</organism>
<feature type="region of interest" description="Disordered" evidence="1">
    <location>
        <begin position="1"/>
        <end position="20"/>
    </location>
</feature>
<name>A0A1K0JK14_CUPNE</name>
<dbReference type="EMBL" id="FMSH01000154">
    <property type="protein sequence ID" value="SCU75551.1"/>
    <property type="molecule type" value="Genomic_DNA"/>
</dbReference>
<proteinExistence type="predicted"/>
<dbReference type="AlphaFoldDB" id="A0A1K0JK14"/>
<accession>A0A1K0JK14</accession>
<dbReference type="RefSeq" id="WP_340524121.1">
    <property type="nucleotide sequence ID" value="NZ_FMSH01000154.1"/>
</dbReference>
<evidence type="ECO:0000256" key="1">
    <source>
        <dbReference type="SAM" id="MobiDB-lite"/>
    </source>
</evidence>
<protein>
    <submittedName>
        <fullName evidence="2">Uncharacterized protein</fullName>
    </submittedName>
</protein>